<dbReference type="GO" id="GO:0042597">
    <property type="term" value="C:periplasmic space"/>
    <property type="evidence" value="ECO:0007669"/>
    <property type="project" value="UniProtKB-SubCell"/>
</dbReference>
<dbReference type="OrthoDB" id="9795467at2"/>
<dbReference type="AlphaFoldDB" id="A0A1Y1RXS2"/>
<dbReference type="SUPFAM" id="SSF53850">
    <property type="entry name" value="Periplasmic binding protein-like II"/>
    <property type="match status" value="1"/>
</dbReference>
<evidence type="ECO:0008006" key="6">
    <source>
        <dbReference type="Google" id="ProtNLM"/>
    </source>
</evidence>
<dbReference type="EMBL" id="MWQY01000010">
    <property type="protein sequence ID" value="ORC35171.1"/>
    <property type="molecule type" value="Genomic_DNA"/>
</dbReference>
<protein>
    <recommendedName>
        <fullName evidence="6">Sugar ABC transporter substrate-binding protein</fullName>
    </recommendedName>
</protein>
<evidence type="ECO:0000256" key="2">
    <source>
        <dbReference type="ARBA" id="ARBA00008520"/>
    </source>
</evidence>
<gene>
    <name evidence="4" type="ORF">B4O97_10610</name>
</gene>
<proteinExistence type="inferred from homology"/>
<dbReference type="CDD" id="cd13585">
    <property type="entry name" value="PBP2_TMBP_like"/>
    <property type="match status" value="1"/>
</dbReference>
<dbReference type="InterPro" id="IPR006059">
    <property type="entry name" value="SBP"/>
</dbReference>
<accession>A0A1Y1RXS2</accession>
<evidence type="ECO:0000313" key="4">
    <source>
        <dbReference type="EMBL" id="ORC35171.1"/>
    </source>
</evidence>
<dbReference type="Gene3D" id="3.40.190.10">
    <property type="entry name" value="Periplasmic binding protein-like II"/>
    <property type="match status" value="1"/>
</dbReference>
<dbReference type="Pfam" id="PF01547">
    <property type="entry name" value="SBP_bac_1"/>
    <property type="match status" value="1"/>
</dbReference>
<comment type="caution">
    <text evidence="4">The sequence shown here is derived from an EMBL/GenBank/DDBJ whole genome shotgun (WGS) entry which is preliminary data.</text>
</comment>
<evidence type="ECO:0000256" key="1">
    <source>
        <dbReference type="ARBA" id="ARBA00004418"/>
    </source>
</evidence>
<sequence length="413" mass="45864">MKKSSILVLVLLLICPALFAGGGSEASEAEEQVVKFWYHFDNPETALNPLIEKFEREKPGIRIEAERVAWDVYNQKLLTAVAGGYPPDVAQVKLWWQPQLVEMGALLPLDDYIASWDGKDDIYENVWELTRYTDGKQYYMPLQMVILYLYYRQDMFDELGLEVPKTREEFLDAAKKLTRDTDGDGVVDVYGFGIRGARGGHDWWGTFVLSSGAQFFDKNGNSGLTTPEAIAANQWFIDLYRVHKVSPPTTPSDGFKEIIANMISGRTAMTIHHLGSAAQMEEALGDRISAAPVPRGTEGYWTSFGDEENAVFAATEVPDAAFKWAAFLAEAENNAIWQKSSGQVSINKSNARADADRFLKATTDSADFAGVLPAHPGTAEFVESLWPALMQQAFAGEITSAEMMQAIEDHFAK</sequence>
<comment type="similarity">
    <text evidence="2">Belongs to the bacterial solute-binding protein 1 family.</text>
</comment>
<dbReference type="Proteomes" id="UP000192343">
    <property type="component" value="Unassembled WGS sequence"/>
</dbReference>
<dbReference type="PANTHER" id="PTHR43649">
    <property type="entry name" value="ARABINOSE-BINDING PROTEIN-RELATED"/>
    <property type="match status" value="1"/>
</dbReference>
<comment type="subcellular location">
    <subcellularLocation>
        <location evidence="1">Periplasm</location>
    </subcellularLocation>
</comment>
<dbReference type="InterPro" id="IPR050490">
    <property type="entry name" value="Bact_solute-bd_prot1"/>
</dbReference>
<keyword evidence="5" id="KW-1185">Reference proteome</keyword>
<name>A0A1Y1RXS2_9SPIO</name>
<dbReference type="STRING" id="1963862.B4O97_10610"/>
<reference evidence="4 5" key="1">
    <citation type="submission" date="2017-03" db="EMBL/GenBank/DDBJ databases">
        <title>Draft Genome sequence of Marispirochaeta sp. strain JC444.</title>
        <authorList>
            <person name="Shivani Y."/>
            <person name="Subhash Y."/>
            <person name="Sasikala C."/>
            <person name="Ramana C."/>
        </authorList>
    </citation>
    <scope>NUCLEOTIDE SEQUENCE [LARGE SCALE GENOMIC DNA]</scope>
    <source>
        <strain evidence="4 5">JC444</strain>
    </source>
</reference>
<organism evidence="4 5">
    <name type="scientific">Marispirochaeta aestuarii</name>
    <dbReference type="NCBI Taxonomy" id="1963862"/>
    <lineage>
        <taxon>Bacteria</taxon>
        <taxon>Pseudomonadati</taxon>
        <taxon>Spirochaetota</taxon>
        <taxon>Spirochaetia</taxon>
        <taxon>Spirochaetales</taxon>
        <taxon>Spirochaetaceae</taxon>
        <taxon>Marispirochaeta</taxon>
    </lineage>
</organism>
<evidence type="ECO:0000313" key="5">
    <source>
        <dbReference type="Proteomes" id="UP000192343"/>
    </source>
</evidence>
<evidence type="ECO:0000256" key="3">
    <source>
        <dbReference type="SAM" id="SignalP"/>
    </source>
</evidence>
<dbReference type="RefSeq" id="WP_083050680.1">
    <property type="nucleotide sequence ID" value="NZ_MWQY01000010.1"/>
</dbReference>
<keyword evidence="3" id="KW-0732">Signal</keyword>
<feature type="chain" id="PRO_5013390648" description="Sugar ABC transporter substrate-binding protein" evidence="3">
    <location>
        <begin position="21"/>
        <end position="413"/>
    </location>
</feature>
<feature type="signal peptide" evidence="3">
    <location>
        <begin position="1"/>
        <end position="20"/>
    </location>
</feature>
<dbReference type="PANTHER" id="PTHR43649:SF12">
    <property type="entry name" value="DIACETYLCHITOBIOSE BINDING PROTEIN DASA"/>
    <property type="match status" value="1"/>
</dbReference>